<feature type="region of interest" description="Disordered" evidence="1">
    <location>
        <begin position="1"/>
        <end position="20"/>
    </location>
</feature>
<dbReference type="AlphaFoldDB" id="B7QKQ2"/>
<gene>
    <name evidence="2" type="ORF">IscW_ISCW014409</name>
</gene>
<feature type="non-terminal residue" evidence="2">
    <location>
        <position position="52"/>
    </location>
</feature>
<sequence>KDLKWRESKSKRKGEGKRAEGVRALRLRQTALTMNGIRRKANENKKKKKTGV</sequence>
<evidence type="ECO:0000313" key="2">
    <source>
        <dbReference type="EMBL" id="EEC19424.1"/>
    </source>
</evidence>
<accession>B7QKQ2</accession>
<dbReference type="HOGENOM" id="CLU_3112383_0_0_1"/>
<proteinExistence type="predicted"/>
<evidence type="ECO:0000256" key="1">
    <source>
        <dbReference type="SAM" id="MobiDB-lite"/>
    </source>
</evidence>
<dbReference type="EMBL" id="DS961631">
    <property type="protein sequence ID" value="EEC19424.1"/>
    <property type="molecule type" value="Genomic_DNA"/>
</dbReference>
<organism>
    <name type="scientific">Ixodes scapularis</name>
    <name type="common">Black-legged tick</name>
    <name type="synonym">Deer tick</name>
    <dbReference type="NCBI Taxonomy" id="6945"/>
    <lineage>
        <taxon>Eukaryota</taxon>
        <taxon>Metazoa</taxon>
        <taxon>Ecdysozoa</taxon>
        <taxon>Arthropoda</taxon>
        <taxon>Chelicerata</taxon>
        <taxon>Arachnida</taxon>
        <taxon>Acari</taxon>
        <taxon>Parasitiformes</taxon>
        <taxon>Ixodida</taxon>
        <taxon>Ixodoidea</taxon>
        <taxon>Ixodidae</taxon>
        <taxon>Ixodinae</taxon>
        <taxon>Ixodes</taxon>
    </lineage>
</organism>
<feature type="non-terminal residue" evidence="2">
    <location>
        <position position="1"/>
    </location>
</feature>
<protein>
    <submittedName>
        <fullName evidence="2">Uncharacterized protein</fullName>
    </submittedName>
</protein>
<dbReference type="VEuPathDB" id="VectorBase:ISCW014409"/>
<reference evidence="2" key="1">
    <citation type="submission" date="2008-03" db="EMBL/GenBank/DDBJ databases">
        <title>Annotation of Ixodes scapularis.</title>
        <authorList>
            <consortium name="Ixodes scapularis Genome Project Consortium"/>
            <person name="Caler E."/>
            <person name="Hannick L.I."/>
            <person name="Bidwell S."/>
            <person name="Joardar V."/>
            <person name="Thiagarajan M."/>
            <person name="Amedeo P."/>
            <person name="Galinsky K.J."/>
            <person name="Schobel S."/>
            <person name="Inman J."/>
            <person name="Hostetler J."/>
            <person name="Miller J."/>
            <person name="Hammond M."/>
            <person name="Megy K."/>
            <person name="Lawson D."/>
            <person name="Kodira C."/>
            <person name="Sutton G."/>
            <person name="Meyer J."/>
            <person name="Hill C.A."/>
            <person name="Birren B."/>
            <person name="Nene V."/>
            <person name="Collins F."/>
            <person name="Alarcon-Chaidez F."/>
            <person name="Wikel S."/>
            <person name="Strausberg R."/>
        </authorList>
    </citation>
    <scope>NUCLEOTIDE SEQUENCE [LARGE SCALE GENOMIC DNA]</scope>
    <source>
        <strain evidence="2">Wikel colony</strain>
    </source>
</reference>
<name>B7QKQ2_IXOSC</name>
<dbReference type="PaxDb" id="6945-B7QKQ2"/>